<comment type="caution">
    <text evidence="3">The sequence shown here is derived from an EMBL/GenBank/DDBJ whole genome shotgun (WGS) entry which is preliminary data.</text>
</comment>
<dbReference type="Proteomes" id="UP001165082">
    <property type="component" value="Unassembled WGS sequence"/>
</dbReference>
<dbReference type="OrthoDB" id="5034579at2759"/>
<evidence type="ECO:0000313" key="4">
    <source>
        <dbReference type="Proteomes" id="UP001165082"/>
    </source>
</evidence>
<feature type="non-terminal residue" evidence="3">
    <location>
        <position position="1"/>
    </location>
</feature>
<sequence length="78" mass="8268">SGDIVAENVSLPADLGEGDYIAVHDAGAYTIAMFSAYNSRQKPTVFGVGEWEDGGGIEVGIMVEGEKIEDTLKGWGFE</sequence>
<protein>
    <recommendedName>
        <fullName evidence="5">Ornithine decarboxylase</fullName>
    </recommendedName>
</protein>
<evidence type="ECO:0008006" key="5">
    <source>
        <dbReference type="Google" id="ProtNLM"/>
    </source>
</evidence>
<evidence type="ECO:0000256" key="1">
    <source>
        <dbReference type="ARBA" id="ARBA00001933"/>
    </source>
</evidence>
<name>A0A9W7A2N1_9STRA</name>
<dbReference type="EMBL" id="BRXZ01003771">
    <property type="protein sequence ID" value="GMH61553.1"/>
    <property type="molecule type" value="Genomic_DNA"/>
</dbReference>
<dbReference type="Gene3D" id="2.40.37.10">
    <property type="entry name" value="Lyase, Ornithine Decarboxylase, Chain A, domain 1"/>
    <property type="match status" value="1"/>
</dbReference>
<dbReference type="GO" id="GO:0008836">
    <property type="term" value="F:diaminopimelate decarboxylase activity"/>
    <property type="evidence" value="ECO:0007669"/>
    <property type="project" value="TreeGrafter"/>
</dbReference>
<dbReference type="InterPro" id="IPR009006">
    <property type="entry name" value="Ala_racemase/Decarboxylase_C"/>
</dbReference>
<dbReference type="SUPFAM" id="SSF50621">
    <property type="entry name" value="Alanine racemase C-terminal domain-like"/>
    <property type="match status" value="1"/>
</dbReference>
<accession>A0A9W7A2N1</accession>
<organism evidence="3 4">
    <name type="scientific">Triparma retinervis</name>
    <dbReference type="NCBI Taxonomy" id="2557542"/>
    <lineage>
        <taxon>Eukaryota</taxon>
        <taxon>Sar</taxon>
        <taxon>Stramenopiles</taxon>
        <taxon>Ochrophyta</taxon>
        <taxon>Bolidophyceae</taxon>
        <taxon>Parmales</taxon>
        <taxon>Triparmaceae</taxon>
        <taxon>Triparma</taxon>
    </lineage>
</organism>
<gene>
    <name evidence="3" type="ORF">TrRE_jg1434</name>
</gene>
<dbReference type="PANTHER" id="PTHR43727">
    <property type="entry name" value="DIAMINOPIMELATE DECARBOXYLASE"/>
    <property type="match status" value="1"/>
</dbReference>
<evidence type="ECO:0000313" key="3">
    <source>
        <dbReference type="EMBL" id="GMH61553.1"/>
    </source>
</evidence>
<dbReference type="PANTHER" id="PTHR43727:SF3">
    <property type="entry name" value="GROUP IV DECARBOXYLASE"/>
    <property type="match status" value="1"/>
</dbReference>
<dbReference type="AlphaFoldDB" id="A0A9W7A2N1"/>
<keyword evidence="2" id="KW-0663">Pyridoxal phosphate</keyword>
<evidence type="ECO:0000256" key="2">
    <source>
        <dbReference type="ARBA" id="ARBA00022898"/>
    </source>
</evidence>
<proteinExistence type="predicted"/>
<keyword evidence="4" id="KW-1185">Reference proteome</keyword>
<reference evidence="3" key="1">
    <citation type="submission" date="2022-07" db="EMBL/GenBank/DDBJ databases">
        <title>Genome analysis of Parmales, a sister group of diatoms, reveals the evolutionary specialization of diatoms from phago-mixotrophs to photoautotrophs.</title>
        <authorList>
            <person name="Ban H."/>
            <person name="Sato S."/>
            <person name="Yoshikawa S."/>
            <person name="Kazumasa Y."/>
            <person name="Nakamura Y."/>
            <person name="Ichinomiya M."/>
            <person name="Saitoh K."/>
            <person name="Sato N."/>
            <person name="Blanc-Mathieu R."/>
            <person name="Endo H."/>
            <person name="Kuwata A."/>
            <person name="Ogata H."/>
        </authorList>
    </citation>
    <scope>NUCLEOTIDE SEQUENCE</scope>
</reference>
<dbReference type="GO" id="GO:0009089">
    <property type="term" value="P:lysine biosynthetic process via diaminopimelate"/>
    <property type="evidence" value="ECO:0007669"/>
    <property type="project" value="TreeGrafter"/>
</dbReference>
<comment type="cofactor">
    <cofactor evidence="1">
        <name>pyridoxal 5'-phosphate</name>
        <dbReference type="ChEBI" id="CHEBI:597326"/>
    </cofactor>
</comment>